<reference evidence="1" key="1">
    <citation type="submission" date="2022-03" db="EMBL/GenBank/DDBJ databases">
        <authorList>
            <person name="Martin H S."/>
        </authorList>
    </citation>
    <scope>NUCLEOTIDE SEQUENCE</scope>
</reference>
<evidence type="ECO:0000313" key="2">
    <source>
        <dbReference type="Proteomes" id="UP000837857"/>
    </source>
</evidence>
<evidence type="ECO:0000313" key="1">
    <source>
        <dbReference type="EMBL" id="CAH2074326.1"/>
    </source>
</evidence>
<protein>
    <submittedName>
        <fullName evidence="1">Uncharacterized protein</fullName>
    </submittedName>
</protein>
<proteinExistence type="predicted"/>
<organism evidence="1 2">
    <name type="scientific">Iphiclides podalirius</name>
    <name type="common">scarce swallowtail</name>
    <dbReference type="NCBI Taxonomy" id="110791"/>
    <lineage>
        <taxon>Eukaryota</taxon>
        <taxon>Metazoa</taxon>
        <taxon>Ecdysozoa</taxon>
        <taxon>Arthropoda</taxon>
        <taxon>Hexapoda</taxon>
        <taxon>Insecta</taxon>
        <taxon>Pterygota</taxon>
        <taxon>Neoptera</taxon>
        <taxon>Endopterygota</taxon>
        <taxon>Lepidoptera</taxon>
        <taxon>Glossata</taxon>
        <taxon>Ditrysia</taxon>
        <taxon>Papilionoidea</taxon>
        <taxon>Papilionidae</taxon>
        <taxon>Papilioninae</taxon>
        <taxon>Iphiclides</taxon>
    </lineage>
</organism>
<name>A0ABN8J575_9NEOP</name>
<accession>A0ABN8J575</accession>
<sequence>MTSRARGGGGRESWTIYVSRSHVGRRLHHAVAGLTLSTRRDCHSRMKIVFLHESKEHPLIRSHTNYRRRTHAHARSLTPARVCIRSLRAAALAWSER</sequence>
<keyword evidence="2" id="KW-1185">Reference proteome</keyword>
<gene>
    <name evidence="1" type="ORF">IPOD504_LOCUS16025</name>
</gene>
<dbReference type="Proteomes" id="UP000837857">
    <property type="component" value="Chromosome 7"/>
</dbReference>
<dbReference type="EMBL" id="OW152819">
    <property type="protein sequence ID" value="CAH2074326.1"/>
    <property type="molecule type" value="Genomic_DNA"/>
</dbReference>
<feature type="non-terminal residue" evidence="1">
    <location>
        <position position="97"/>
    </location>
</feature>